<comment type="caution">
    <text evidence="9">The sequence shown here is derived from an EMBL/GenBank/DDBJ whole genome shotgun (WGS) entry which is preliminary data.</text>
</comment>
<keyword evidence="7" id="KW-1133">Transmembrane helix</keyword>
<evidence type="ECO:0000313" key="9">
    <source>
        <dbReference type="EMBL" id="RAJ04117.1"/>
    </source>
</evidence>
<dbReference type="GO" id="GO:0004222">
    <property type="term" value="F:metalloendopeptidase activity"/>
    <property type="evidence" value="ECO:0007669"/>
    <property type="project" value="InterPro"/>
</dbReference>
<keyword evidence="5 6" id="KW-0482">Metalloprotease</keyword>
<keyword evidence="4 6" id="KW-0862">Zinc</keyword>
<evidence type="ECO:0000256" key="6">
    <source>
        <dbReference type="RuleBase" id="RU003983"/>
    </source>
</evidence>
<comment type="cofactor">
    <cofactor evidence="6">
        <name>Zn(2+)</name>
        <dbReference type="ChEBI" id="CHEBI:29105"/>
    </cofactor>
    <text evidence="6">Binds 1 zinc ion per subunit.</text>
</comment>
<feature type="domain" description="Peptidase M48" evidence="8">
    <location>
        <begin position="182"/>
        <end position="334"/>
    </location>
</feature>
<dbReference type="InterPro" id="IPR051156">
    <property type="entry name" value="Mito/Outer_Membr_Metalloprot"/>
</dbReference>
<dbReference type="GO" id="GO:0046872">
    <property type="term" value="F:metal ion binding"/>
    <property type="evidence" value="ECO:0007669"/>
    <property type="project" value="UniProtKB-KW"/>
</dbReference>
<evidence type="ECO:0000256" key="4">
    <source>
        <dbReference type="ARBA" id="ARBA00022833"/>
    </source>
</evidence>
<keyword evidence="2" id="KW-0479">Metal-binding</keyword>
<keyword evidence="7" id="KW-0812">Transmembrane</keyword>
<evidence type="ECO:0000256" key="5">
    <source>
        <dbReference type="ARBA" id="ARBA00023049"/>
    </source>
</evidence>
<dbReference type="AlphaFoldDB" id="A0A327QQQ2"/>
<evidence type="ECO:0000259" key="8">
    <source>
        <dbReference type="Pfam" id="PF01435"/>
    </source>
</evidence>
<dbReference type="Gene3D" id="3.30.2010.10">
    <property type="entry name" value="Metalloproteases ('zincins'), catalytic domain"/>
    <property type="match status" value="1"/>
</dbReference>
<evidence type="ECO:0000256" key="7">
    <source>
        <dbReference type="SAM" id="Phobius"/>
    </source>
</evidence>
<feature type="transmembrane region" description="Helical" evidence="7">
    <location>
        <begin position="107"/>
        <end position="130"/>
    </location>
</feature>
<evidence type="ECO:0000256" key="3">
    <source>
        <dbReference type="ARBA" id="ARBA00022801"/>
    </source>
</evidence>
<dbReference type="InterPro" id="IPR001915">
    <property type="entry name" value="Peptidase_M48"/>
</dbReference>
<proteinExistence type="inferred from homology"/>
<dbReference type="RefSeq" id="WP_111598423.1">
    <property type="nucleotide sequence ID" value="NZ_QLLL01000005.1"/>
</dbReference>
<dbReference type="GO" id="GO:0016020">
    <property type="term" value="C:membrane"/>
    <property type="evidence" value="ECO:0007669"/>
    <property type="project" value="TreeGrafter"/>
</dbReference>
<reference evidence="9 10" key="1">
    <citation type="submission" date="2018-06" db="EMBL/GenBank/DDBJ databases">
        <title>Genomic Encyclopedia of Archaeal and Bacterial Type Strains, Phase II (KMG-II): from individual species to whole genera.</title>
        <authorList>
            <person name="Goeker M."/>
        </authorList>
    </citation>
    <scope>NUCLEOTIDE SEQUENCE [LARGE SCALE GENOMIC DNA]</scope>
    <source>
        <strain evidence="9 10">DSM 23857</strain>
    </source>
</reference>
<keyword evidence="1 6" id="KW-0645">Protease</keyword>
<keyword evidence="10" id="KW-1185">Reference proteome</keyword>
<sequence>MSFTTKAQYISPKDSAPKPADVAILSDKLDIQLTGTHGEELHVYWFWDNIEVVKESVGSIELRYKGYPAQHLVVQSMVFNDLFFAAWKKKNKLTFMRKHLPYTMKAWLVMCSALIGLLVVAYFFIVPFLANLVLNNIPKDWEIELGNNSYNVMAKEFTIDSSRTKLVNDFWKTMDVNSVYPIQITVVKDTILNAFALPGGHIVVYSKLLDKMNSGDELAALLSHEFSHIELRHTTRTFLRSTGTYILISSLFGSLDGIAAVLVENAKTLKSLQYSRKLETEADDNGMEELNERGIPLRGFIDLFKTLKGAGQQAPSEWLSSHPNLENRISNVEAQMEYQFPKHEDRLEKMDSIWKEIKTTGNGEIH</sequence>
<dbReference type="Proteomes" id="UP000249547">
    <property type="component" value="Unassembled WGS sequence"/>
</dbReference>
<organism evidence="9 10">
    <name type="scientific">Chitinophaga skermanii</name>
    <dbReference type="NCBI Taxonomy" id="331697"/>
    <lineage>
        <taxon>Bacteria</taxon>
        <taxon>Pseudomonadati</taxon>
        <taxon>Bacteroidota</taxon>
        <taxon>Chitinophagia</taxon>
        <taxon>Chitinophagales</taxon>
        <taxon>Chitinophagaceae</taxon>
        <taxon>Chitinophaga</taxon>
    </lineage>
</organism>
<keyword evidence="7" id="KW-0472">Membrane</keyword>
<dbReference type="PANTHER" id="PTHR22726:SF1">
    <property type="entry name" value="METALLOENDOPEPTIDASE OMA1, MITOCHONDRIAL"/>
    <property type="match status" value="1"/>
</dbReference>
<keyword evidence="3 6" id="KW-0378">Hydrolase</keyword>
<comment type="similarity">
    <text evidence="6">Belongs to the peptidase M48 family.</text>
</comment>
<accession>A0A327QQQ2</accession>
<dbReference type="CDD" id="cd07332">
    <property type="entry name" value="M48C_Oma1_like"/>
    <property type="match status" value="1"/>
</dbReference>
<dbReference type="PANTHER" id="PTHR22726">
    <property type="entry name" value="METALLOENDOPEPTIDASE OMA1"/>
    <property type="match status" value="1"/>
</dbReference>
<dbReference type="GO" id="GO:0051603">
    <property type="term" value="P:proteolysis involved in protein catabolic process"/>
    <property type="evidence" value="ECO:0007669"/>
    <property type="project" value="TreeGrafter"/>
</dbReference>
<dbReference type="EMBL" id="QLLL01000005">
    <property type="protein sequence ID" value="RAJ04117.1"/>
    <property type="molecule type" value="Genomic_DNA"/>
</dbReference>
<gene>
    <name evidence="9" type="ORF">LX64_02995</name>
</gene>
<protein>
    <submittedName>
        <fullName evidence="9">Peptidase M48-like protein</fullName>
    </submittedName>
</protein>
<dbReference type="Pfam" id="PF01435">
    <property type="entry name" value="Peptidase_M48"/>
    <property type="match status" value="1"/>
</dbReference>
<dbReference type="OrthoDB" id="9810445at2"/>
<evidence type="ECO:0000256" key="2">
    <source>
        <dbReference type="ARBA" id="ARBA00022723"/>
    </source>
</evidence>
<name>A0A327QQQ2_9BACT</name>
<evidence type="ECO:0000313" key="10">
    <source>
        <dbReference type="Proteomes" id="UP000249547"/>
    </source>
</evidence>
<evidence type="ECO:0000256" key="1">
    <source>
        <dbReference type="ARBA" id="ARBA00022670"/>
    </source>
</evidence>